<evidence type="ECO:0000256" key="7">
    <source>
        <dbReference type="ARBA" id="ARBA00022630"/>
    </source>
</evidence>
<sequence>MKTGTIRRVAVLGGGITGLSAAFYLSKLAKERGEDIEITVIESSIRLGGKVNTLRRDGYVIERGPDSFLARKLPMIELARELGIDGELTGTNPAAKNTYIALDGRLLPMPQGMTLGIPTDKDKFMKTALVSEEGKLRAFEDLNIPAGEFSGDETVGDFLERRMGREMVERIFEPLLAGIHAGDLYRLGLRSTFPQFEKMVREHGSLIAGTRAAQLAATDAGNKPAKSSGTASDASAGLVPVHDSTEQPNSVFMTFRNGLSTVIEALEARLVAEGVKISLGEQVEFIEVVPGEALTDEHRNVYRLTLADETIFEADDVVVTLPAYVASQLLSPHVDVSALTNIRYVSVANVVLAYDEKGFNQQLDGSGFLVPRGEHRHITASTWTSSKWLHTAPERKRLIRCYVGRSGDEKGVELGDEVLSAVVQRELFELTGLSAKPEFAEITRLRHSMPQYPVGHLDAIAALRESLGSRLPGVIVTGAAFGGVGLPDCVAQGKGAAEAVLSR</sequence>
<evidence type="ECO:0000256" key="3">
    <source>
        <dbReference type="ARBA" id="ARBA00004744"/>
    </source>
</evidence>
<evidence type="ECO:0000313" key="14">
    <source>
        <dbReference type="Proteomes" id="UP000256869"/>
    </source>
</evidence>
<evidence type="ECO:0000256" key="6">
    <source>
        <dbReference type="ARBA" id="ARBA00019046"/>
    </source>
</evidence>
<accession>A0A3D9IUX9</accession>
<feature type="domain" description="Amine oxidase" evidence="12">
    <location>
        <begin position="16"/>
        <end position="501"/>
    </location>
</feature>
<dbReference type="InterPro" id="IPR036188">
    <property type="entry name" value="FAD/NAD-bd_sf"/>
</dbReference>
<dbReference type="GO" id="GO:0004729">
    <property type="term" value="F:oxygen-dependent protoporphyrinogen oxidase activity"/>
    <property type="evidence" value="ECO:0007669"/>
    <property type="project" value="UniProtKB-UniRule"/>
</dbReference>
<dbReference type="EC" id="1.3.3.15" evidence="5 11"/>
<dbReference type="NCBIfam" id="TIGR00562">
    <property type="entry name" value="proto_IX_ox"/>
    <property type="match status" value="1"/>
</dbReference>
<comment type="cofactor">
    <cofactor evidence="2 11">
        <name>FAD</name>
        <dbReference type="ChEBI" id="CHEBI:57692"/>
    </cofactor>
</comment>
<dbReference type="PANTHER" id="PTHR42923:SF3">
    <property type="entry name" value="PROTOPORPHYRINOGEN OXIDASE"/>
    <property type="match status" value="1"/>
</dbReference>
<dbReference type="Gene3D" id="1.10.3110.10">
    <property type="entry name" value="protoporphyrinogen ix oxidase, domain 3"/>
    <property type="match status" value="1"/>
</dbReference>
<dbReference type="InterPro" id="IPR002937">
    <property type="entry name" value="Amino_oxidase"/>
</dbReference>
<comment type="similarity">
    <text evidence="4 11">Belongs to the protoporphyrinogen/coproporphyrinogen oxidase family. Coproporphyrinogen III oxidase subfamily.</text>
</comment>
<organism evidence="13 14">
    <name type="scientific">Cohnella lupini</name>
    <dbReference type="NCBI Taxonomy" id="1294267"/>
    <lineage>
        <taxon>Bacteria</taxon>
        <taxon>Bacillati</taxon>
        <taxon>Bacillota</taxon>
        <taxon>Bacilli</taxon>
        <taxon>Bacillales</taxon>
        <taxon>Paenibacillaceae</taxon>
        <taxon>Cohnella</taxon>
    </lineage>
</organism>
<comment type="function">
    <text evidence="11">Involved in coproporphyrin-dependent heme b biosynthesis. Catalyzes the oxidation of coproporphyrinogen III to coproporphyrin III.</text>
</comment>
<dbReference type="SUPFAM" id="SSF54373">
    <property type="entry name" value="FAD-linked reductases, C-terminal domain"/>
    <property type="match status" value="1"/>
</dbReference>
<keyword evidence="8 11" id="KW-0274">FAD</keyword>
<evidence type="ECO:0000259" key="12">
    <source>
        <dbReference type="Pfam" id="PF01593"/>
    </source>
</evidence>
<dbReference type="Pfam" id="PF01593">
    <property type="entry name" value="Amino_oxidase"/>
    <property type="match status" value="1"/>
</dbReference>
<keyword evidence="11" id="KW-0963">Cytoplasm</keyword>
<evidence type="ECO:0000256" key="4">
    <source>
        <dbReference type="ARBA" id="ARBA00008310"/>
    </source>
</evidence>
<keyword evidence="9 11" id="KW-0560">Oxidoreductase</keyword>
<dbReference type="Proteomes" id="UP000256869">
    <property type="component" value="Unassembled WGS sequence"/>
</dbReference>
<dbReference type="EMBL" id="QRDY01000001">
    <property type="protein sequence ID" value="RED65580.1"/>
    <property type="molecule type" value="Genomic_DNA"/>
</dbReference>
<reference evidence="13 14" key="1">
    <citation type="submission" date="2018-07" db="EMBL/GenBank/DDBJ databases">
        <title>Genomic Encyclopedia of Type Strains, Phase III (KMG-III): the genomes of soil and plant-associated and newly described type strains.</title>
        <authorList>
            <person name="Whitman W."/>
        </authorList>
    </citation>
    <scope>NUCLEOTIDE SEQUENCE [LARGE SCALE GENOMIC DNA]</scope>
    <source>
        <strain evidence="13 14">CECT 8236</strain>
    </source>
</reference>
<evidence type="ECO:0000313" key="13">
    <source>
        <dbReference type="EMBL" id="RED65580.1"/>
    </source>
</evidence>
<proteinExistence type="inferred from homology"/>
<dbReference type="AlphaFoldDB" id="A0A3D9IUX9"/>
<evidence type="ECO:0000256" key="9">
    <source>
        <dbReference type="ARBA" id="ARBA00023002"/>
    </source>
</evidence>
<evidence type="ECO:0000256" key="2">
    <source>
        <dbReference type="ARBA" id="ARBA00001974"/>
    </source>
</evidence>
<keyword evidence="14" id="KW-1185">Reference proteome</keyword>
<comment type="catalytic activity">
    <reaction evidence="1">
        <text>coproporphyrinogen III + 3 O2 = coproporphyrin III + 3 H2O2</text>
        <dbReference type="Rhea" id="RHEA:43436"/>
        <dbReference type="ChEBI" id="CHEBI:15379"/>
        <dbReference type="ChEBI" id="CHEBI:16240"/>
        <dbReference type="ChEBI" id="CHEBI:57309"/>
        <dbReference type="ChEBI" id="CHEBI:131725"/>
        <dbReference type="EC" id="1.3.3.15"/>
    </reaction>
    <physiologicalReaction direction="left-to-right" evidence="1">
        <dbReference type="Rhea" id="RHEA:43437"/>
    </physiologicalReaction>
</comment>
<evidence type="ECO:0000256" key="11">
    <source>
        <dbReference type="RuleBase" id="RU364052"/>
    </source>
</evidence>
<dbReference type="InterPro" id="IPR050464">
    <property type="entry name" value="Zeta_carotene_desat/Oxidored"/>
</dbReference>
<evidence type="ECO:0000256" key="10">
    <source>
        <dbReference type="ARBA" id="ARBA00023133"/>
    </source>
</evidence>
<evidence type="ECO:0000256" key="1">
    <source>
        <dbReference type="ARBA" id="ARBA00001755"/>
    </source>
</evidence>
<dbReference type="SUPFAM" id="SSF51905">
    <property type="entry name" value="FAD/NAD(P)-binding domain"/>
    <property type="match status" value="1"/>
</dbReference>
<gene>
    <name evidence="13" type="ORF">DFP95_10168</name>
</gene>
<protein>
    <recommendedName>
        <fullName evidence="6 11">Coproporphyrinogen III oxidase</fullName>
        <ecNumber evidence="5 11">1.3.3.15</ecNumber>
    </recommendedName>
</protein>
<dbReference type="RefSeq" id="WP_115990547.1">
    <property type="nucleotide sequence ID" value="NZ_QRDY01000001.1"/>
</dbReference>
<keyword evidence="10 11" id="KW-0350">Heme biosynthesis</keyword>
<comment type="caution">
    <text evidence="13">The sequence shown here is derived from an EMBL/GenBank/DDBJ whole genome shotgun (WGS) entry which is preliminary data.</text>
</comment>
<dbReference type="UniPathway" id="UPA00252"/>
<evidence type="ECO:0000256" key="5">
    <source>
        <dbReference type="ARBA" id="ARBA00012402"/>
    </source>
</evidence>
<name>A0A3D9IUX9_9BACL</name>
<dbReference type="Gene3D" id="3.90.660.20">
    <property type="entry name" value="Protoporphyrinogen oxidase, mitochondrial, domain 2"/>
    <property type="match status" value="1"/>
</dbReference>
<comment type="subcellular location">
    <subcellularLocation>
        <location evidence="11">Cytoplasm</location>
    </subcellularLocation>
</comment>
<dbReference type="OrthoDB" id="9805195at2"/>
<dbReference type="GO" id="GO:0005737">
    <property type="term" value="C:cytoplasm"/>
    <property type="evidence" value="ECO:0007669"/>
    <property type="project" value="UniProtKB-SubCell"/>
</dbReference>
<evidence type="ECO:0000256" key="8">
    <source>
        <dbReference type="ARBA" id="ARBA00022827"/>
    </source>
</evidence>
<keyword evidence="7 11" id="KW-0285">Flavoprotein</keyword>
<dbReference type="PANTHER" id="PTHR42923">
    <property type="entry name" value="PROTOPORPHYRINOGEN OXIDASE"/>
    <property type="match status" value="1"/>
</dbReference>
<dbReference type="GO" id="GO:0006783">
    <property type="term" value="P:heme biosynthetic process"/>
    <property type="evidence" value="ECO:0007669"/>
    <property type="project" value="UniProtKB-UniRule"/>
</dbReference>
<comment type="pathway">
    <text evidence="3 11">Porphyrin-containing compound metabolism; protoheme biosynthesis.</text>
</comment>
<dbReference type="InterPro" id="IPR004572">
    <property type="entry name" value="Protoporphyrinogen_oxidase"/>
</dbReference>
<dbReference type="Gene3D" id="3.50.50.60">
    <property type="entry name" value="FAD/NAD(P)-binding domain"/>
    <property type="match status" value="1"/>
</dbReference>